<proteinExistence type="predicted"/>
<dbReference type="EMBL" id="GBRH01249817">
    <property type="protein sequence ID" value="JAD48078.1"/>
    <property type="molecule type" value="Transcribed_RNA"/>
</dbReference>
<reference evidence="1" key="1">
    <citation type="submission" date="2014-09" db="EMBL/GenBank/DDBJ databases">
        <authorList>
            <person name="Magalhaes I.L.F."/>
            <person name="Oliveira U."/>
            <person name="Santos F.R."/>
            <person name="Vidigal T.H.D.A."/>
            <person name="Brescovit A.D."/>
            <person name="Santos A.J."/>
        </authorList>
    </citation>
    <scope>NUCLEOTIDE SEQUENCE</scope>
    <source>
        <tissue evidence="1">Shoot tissue taken approximately 20 cm above the soil surface</tissue>
    </source>
</reference>
<dbReference type="AlphaFoldDB" id="A0A0A9ADR8"/>
<protein>
    <submittedName>
        <fullName evidence="1">Uncharacterized protein</fullName>
    </submittedName>
</protein>
<sequence length="84" mass="9608">MLLLLFISKPSGFCALASIILVTDFRDIQLGRCFCTAISMDRQLGKNICLTSTIVLLFQVLLYYSTNECISHVNRFYFTIYPTK</sequence>
<reference evidence="1" key="2">
    <citation type="journal article" date="2015" name="Data Brief">
        <title>Shoot transcriptome of the giant reed, Arundo donax.</title>
        <authorList>
            <person name="Barrero R.A."/>
            <person name="Guerrero F.D."/>
            <person name="Moolhuijzen P."/>
            <person name="Goolsby J.A."/>
            <person name="Tidwell J."/>
            <person name="Bellgard S.E."/>
            <person name="Bellgard M.I."/>
        </authorList>
    </citation>
    <scope>NUCLEOTIDE SEQUENCE</scope>
    <source>
        <tissue evidence="1">Shoot tissue taken approximately 20 cm above the soil surface</tissue>
    </source>
</reference>
<evidence type="ECO:0000313" key="1">
    <source>
        <dbReference type="EMBL" id="JAD48078.1"/>
    </source>
</evidence>
<accession>A0A0A9ADR8</accession>
<organism evidence="1">
    <name type="scientific">Arundo donax</name>
    <name type="common">Giant reed</name>
    <name type="synonym">Donax arundinaceus</name>
    <dbReference type="NCBI Taxonomy" id="35708"/>
    <lineage>
        <taxon>Eukaryota</taxon>
        <taxon>Viridiplantae</taxon>
        <taxon>Streptophyta</taxon>
        <taxon>Embryophyta</taxon>
        <taxon>Tracheophyta</taxon>
        <taxon>Spermatophyta</taxon>
        <taxon>Magnoliopsida</taxon>
        <taxon>Liliopsida</taxon>
        <taxon>Poales</taxon>
        <taxon>Poaceae</taxon>
        <taxon>PACMAD clade</taxon>
        <taxon>Arundinoideae</taxon>
        <taxon>Arundineae</taxon>
        <taxon>Arundo</taxon>
    </lineage>
</organism>
<name>A0A0A9ADR8_ARUDO</name>